<protein>
    <recommendedName>
        <fullName evidence="6">Mannose-6-phosphate isomerase</fullName>
        <ecNumber evidence="5">5.3.1.8</ecNumber>
    </recommendedName>
    <alternativeName>
        <fullName evidence="10">Phosphohexomutase</fullName>
    </alternativeName>
    <alternativeName>
        <fullName evidence="11">Phosphomannose isomerase</fullName>
    </alternativeName>
</protein>
<dbReference type="Pfam" id="PF20511">
    <property type="entry name" value="PMI_typeI_cat"/>
    <property type="match status" value="1"/>
</dbReference>
<dbReference type="GO" id="GO:0009298">
    <property type="term" value="P:GDP-mannose biosynthetic process"/>
    <property type="evidence" value="ECO:0007669"/>
    <property type="project" value="UniProtKB-UniPathway"/>
</dbReference>
<evidence type="ECO:0000256" key="4">
    <source>
        <dbReference type="ARBA" id="ARBA00010772"/>
    </source>
</evidence>
<dbReference type="GO" id="GO:0004476">
    <property type="term" value="F:mannose-6-phosphate isomerase activity"/>
    <property type="evidence" value="ECO:0007669"/>
    <property type="project" value="UniProtKB-EC"/>
</dbReference>
<comment type="cofactor">
    <cofactor evidence="12">
        <name>Zn(2+)</name>
        <dbReference type="ChEBI" id="CHEBI:29105"/>
    </cofactor>
    <text evidence="12">Binds 1 zinc ion per subunit.</text>
</comment>
<evidence type="ECO:0000313" key="16">
    <source>
        <dbReference type="Proteomes" id="UP000194127"/>
    </source>
</evidence>
<evidence type="ECO:0000256" key="10">
    <source>
        <dbReference type="ARBA" id="ARBA00029741"/>
    </source>
</evidence>
<dbReference type="Pfam" id="PF20512">
    <property type="entry name" value="PMI_typeI_hel"/>
    <property type="match status" value="1"/>
</dbReference>
<dbReference type="EMBL" id="KZ110610">
    <property type="protein sequence ID" value="OSX57041.1"/>
    <property type="molecule type" value="Genomic_DNA"/>
</dbReference>
<dbReference type="InterPro" id="IPR046457">
    <property type="entry name" value="PMI_typeI_cat"/>
</dbReference>
<dbReference type="InterPro" id="IPR011051">
    <property type="entry name" value="RmlC_Cupin_sf"/>
</dbReference>
<comment type="similarity">
    <text evidence="4">Belongs to the mannose-6-phosphate isomerase type 1 family.</text>
</comment>
<gene>
    <name evidence="15" type="ORF">POSPLADRAFT_1158299</name>
</gene>
<dbReference type="AlphaFoldDB" id="A0A1X6MKS2"/>
<dbReference type="InterPro" id="IPR001250">
    <property type="entry name" value="Man6P_Isoase-1"/>
</dbReference>
<dbReference type="InterPro" id="IPR016305">
    <property type="entry name" value="Mannose-6-P_Isomerase"/>
</dbReference>
<feature type="binding site" evidence="12">
    <location>
        <position position="292"/>
    </location>
    <ligand>
        <name>Zn(2+)</name>
        <dbReference type="ChEBI" id="CHEBI:29105"/>
    </ligand>
</feature>
<sequence>MPKTTIDAAGSPLIRLKGAVQQYPWGRTGSASLAARLAPNAVGPEFKLDEKESYAEVWMGTHKNGPAHLYKTPSTSLQSIILTDPARLLGAPVHDKWPDTPQVPFLFKILSIEKALPLQAHPDKSLGERLKKEKPDLAPDANHKPEIAVAIGKPLPGEDADISFTGFVGFKPLEEIAANLKDVRELRDAISDRAAVDTFVHSPSREGLKKVYAALLTHGAEGKAKAHVEALAQRVKEGAKAVEGLNETQARLVRKVTEQYPGDVGVFATTFFMNFVTLKRGEAIYIGADEVHAYLEGDIIECMAVSDNVLNSAFAPPEEIKQQVPIFLEMLTYTARPASHWALPVKPYAHSLQRRTSAYDPPLEEFTVLGTSLRPGPGGVGGDGRRERLGAVGGPTIGIVTRGKVRVSAGGDALDLEEGGIVYVVPGNEVQVELLQPDGDGEGEVWWAACVA</sequence>
<dbReference type="STRING" id="670580.A0A1X6MKS2"/>
<evidence type="ECO:0000256" key="6">
    <source>
        <dbReference type="ARBA" id="ARBA00018236"/>
    </source>
</evidence>
<dbReference type="CDD" id="cd07011">
    <property type="entry name" value="cupin_PMI_type_I_N"/>
    <property type="match status" value="1"/>
</dbReference>
<dbReference type="SUPFAM" id="SSF51182">
    <property type="entry name" value="RmlC-like cupins"/>
    <property type="match status" value="1"/>
</dbReference>
<dbReference type="GO" id="GO:0008270">
    <property type="term" value="F:zinc ion binding"/>
    <property type="evidence" value="ECO:0007669"/>
    <property type="project" value="InterPro"/>
</dbReference>
<dbReference type="InterPro" id="IPR014710">
    <property type="entry name" value="RmlC-like_jellyroll"/>
</dbReference>
<dbReference type="Gene3D" id="1.10.441.10">
    <property type="entry name" value="Phosphomannose Isomerase, domain 2"/>
    <property type="match status" value="1"/>
</dbReference>
<dbReference type="RefSeq" id="XP_024333835.1">
    <property type="nucleotide sequence ID" value="XM_024487303.1"/>
</dbReference>
<dbReference type="Proteomes" id="UP000194127">
    <property type="component" value="Unassembled WGS sequence"/>
</dbReference>
<name>A0A1X6MKS2_9APHY</name>
<comment type="catalytic activity">
    <reaction evidence="1">
        <text>D-mannose 6-phosphate = D-fructose 6-phosphate</text>
        <dbReference type="Rhea" id="RHEA:12356"/>
        <dbReference type="ChEBI" id="CHEBI:58735"/>
        <dbReference type="ChEBI" id="CHEBI:61527"/>
        <dbReference type="EC" id="5.3.1.8"/>
    </reaction>
</comment>
<dbReference type="OrthoDB" id="6605218at2759"/>
<proteinExistence type="inferred from homology"/>
<keyword evidence="16" id="KW-1185">Reference proteome</keyword>
<dbReference type="PRINTS" id="PR00714">
    <property type="entry name" value="MAN6PISMRASE"/>
</dbReference>
<evidence type="ECO:0000313" key="15">
    <source>
        <dbReference type="EMBL" id="OSX57041.1"/>
    </source>
</evidence>
<feature type="binding site" evidence="12">
    <location>
        <position position="121"/>
    </location>
    <ligand>
        <name>Zn(2+)</name>
        <dbReference type="ChEBI" id="CHEBI:29105"/>
    </ligand>
</feature>
<evidence type="ECO:0000256" key="7">
    <source>
        <dbReference type="ARBA" id="ARBA00022723"/>
    </source>
</evidence>
<dbReference type="GO" id="GO:0005975">
    <property type="term" value="P:carbohydrate metabolic process"/>
    <property type="evidence" value="ECO:0007669"/>
    <property type="project" value="InterPro"/>
</dbReference>
<dbReference type="InterPro" id="IPR046458">
    <property type="entry name" value="PMI_typeI_hel"/>
</dbReference>
<dbReference type="EC" id="5.3.1.8" evidence="5"/>
<evidence type="ECO:0000256" key="11">
    <source>
        <dbReference type="ARBA" id="ARBA00030762"/>
    </source>
</evidence>
<organism evidence="15 16">
    <name type="scientific">Postia placenta MAD-698-R-SB12</name>
    <dbReference type="NCBI Taxonomy" id="670580"/>
    <lineage>
        <taxon>Eukaryota</taxon>
        <taxon>Fungi</taxon>
        <taxon>Dikarya</taxon>
        <taxon>Basidiomycota</taxon>
        <taxon>Agaricomycotina</taxon>
        <taxon>Agaricomycetes</taxon>
        <taxon>Polyporales</taxon>
        <taxon>Adustoporiaceae</taxon>
        <taxon>Rhodonia</taxon>
    </lineage>
</organism>
<keyword evidence="7 12" id="KW-0479">Metal-binding</keyword>
<comment type="function">
    <text evidence="2">Involved in the synthesis of the GDP-mannose and dolichol-phosphate-mannose required for a number of critical mannosyl transfer reactions.</text>
</comment>
<dbReference type="PANTHER" id="PTHR10309:SF0">
    <property type="entry name" value="MANNOSE-6-PHOSPHATE ISOMERASE"/>
    <property type="match status" value="1"/>
</dbReference>
<dbReference type="NCBIfam" id="TIGR00218">
    <property type="entry name" value="manA"/>
    <property type="match status" value="1"/>
</dbReference>
<dbReference type="PANTHER" id="PTHR10309">
    <property type="entry name" value="MANNOSE-6-PHOSPHATE ISOMERASE"/>
    <property type="match status" value="1"/>
</dbReference>
<evidence type="ECO:0000256" key="3">
    <source>
        <dbReference type="ARBA" id="ARBA00004666"/>
    </source>
</evidence>
<keyword evidence="9" id="KW-0413">Isomerase</keyword>
<evidence type="ECO:0000256" key="9">
    <source>
        <dbReference type="ARBA" id="ARBA00023235"/>
    </source>
</evidence>
<dbReference type="PIRSF" id="PIRSF001480">
    <property type="entry name" value="Mannose-6-phosphate_isomerase"/>
    <property type="match status" value="1"/>
</dbReference>
<dbReference type="Gene3D" id="2.60.120.10">
    <property type="entry name" value="Jelly Rolls"/>
    <property type="match status" value="2"/>
</dbReference>
<evidence type="ECO:0000259" key="14">
    <source>
        <dbReference type="Pfam" id="PF20512"/>
    </source>
</evidence>
<reference evidence="15 16" key="1">
    <citation type="submission" date="2017-04" db="EMBL/GenBank/DDBJ databases">
        <title>Genome Sequence of the Model Brown-Rot Fungus Postia placenta SB12.</title>
        <authorList>
            <consortium name="DOE Joint Genome Institute"/>
            <person name="Gaskell J."/>
            <person name="Kersten P."/>
            <person name="Larrondo L.F."/>
            <person name="Canessa P."/>
            <person name="Martinez D."/>
            <person name="Hibbett D."/>
            <person name="Schmoll M."/>
            <person name="Kubicek C.P."/>
            <person name="Martinez A.T."/>
            <person name="Yadav J."/>
            <person name="Master E."/>
            <person name="Magnuson J.K."/>
            <person name="James T."/>
            <person name="Yaver D."/>
            <person name="Berka R."/>
            <person name="Labutti K."/>
            <person name="Lipzen A."/>
            <person name="Aerts A."/>
            <person name="Barry K."/>
            <person name="Henrissat B."/>
            <person name="Blanchette R."/>
            <person name="Grigoriev I."/>
            <person name="Cullen D."/>
        </authorList>
    </citation>
    <scope>NUCLEOTIDE SEQUENCE [LARGE SCALE GENOMIC DNA]</scope>
    <source>
        <strain evidence="15 16">MAD-698-R-SB12</strain>
    </source>
</reference>
<feature type="binding site" evidence="12">
    <location>
        <position position="119"/>
    </location>
    <ligand>
        <name>Zn(2+)</name>
        <dbReference type="ChEBI" id="CHEBI:29105"/>
    </ligand>
</feature>
<dbReference type="GeneID" id="36332252"/>
<comment type="pathway">
    <text evidence="3">Nucleotide-sugar biosynthesis; GDP-alpha-D-mannose biosynthesis; alpha-D-mannose 1-phosphate from D-fructose 6-phosphate: step 1/2.</text>
</comment>
<feature type="domain" description="Phosphomannose isomerase type I helical insertion" evidence="14">
    <location>
        <begin position="202"/>
        <end position="272"/>
    </location>
</feature>
<evidence type="ECO:0000256" key="2">
    <source>
        <dbReference type="ARBA" id="ARBA00002564"/>
    </source>
</evidence>
<evidence type="ECO:0000256" key="1">
    <source>
        <dbReference type="ARBA" id="ARBA00000757"/>
    </source>
</evidence>
<feature type="binding site" evidence="12">
    <location>
        <position position="146"/>
    </location>
    <ligand>
        <name>Zn(2+)</name>
        <dbReference type="ChEBI" id="CHEBI:29105"/>
    </ligand>
</feature>
<keyword evidence="8 12" id="KW-0862">Zinc</keyword>
<evidence type="ECO:0000256" key="5">
    <source>
        <dbReference type="ARBA" id="ARBA00011956"/>
    </source>
</evidence>
<evidence type="ECO:0000259" key="13">
    <source>
        <dbReference type="Pfam" id="PF20511"/>
    </source>
</evidence>
<evidence type="ECO:0000256" key="12">
    <source>
        <dbReference type="PIRSR" id="PIRSR001480-2"/>
    </source>
</evidence>
<dbReference type="GO" id="GO:0005829">
    <property type="term" value="C:cytosol"/>
    <property type="evidence" value="ECO:0007669"/>
    <property type="project" value="TreeGrafter"/>
</dbReference>
<accession>A0A1X6MKS2</accession>
<evidence type="ECO:0000256" key="8">
    <source>
        <dbReference type="ARBA" id="ARBA00022833"/>
    </source>
</evidence>
<feature type="domain" description="Phosphomannose isomerase type I catalytic" evidence="13">
    <location>
        <begin position="13"/>
        <end position="152"/>
    </location>
</feature>
<dbReference type="UniPathway" id="UPA00126">
    <property type="reaction ID" value="UER00423"/>
</dbReference>